<feature type="region of interest" description="Disordered" evidence="1">
    <location>
        <begin position="120"/>
        <end position="156"/>
    </location>
</feature>
<reference evidence="2 4" key="1">
    <citation type="journal article" date="2023" name="Microb. Genom.">
        <title>Mesoterricola silvestris gen. nov., sp. nov., Mesoterricola sediminis sp. nov., Geothrix oryzae sp. nov., Geothrix edaphica sp. nov., Geothrix rubra sp. nov., and Geothrix limicola sp. nov., six novel members of Acidobacteriota isolated from soils.</title>
        <authorList>
            <person name="Weisberg A.J."/>
            <person name="Pearce E."/>
            <person name="Kramer C.G."/>
            <person name="Chang J.H."/>
            <person name="Clarke C.R."/>
        </authorList>
    </citation>
    <scope>NUCLEOTIDE SEQUENCE</scope>
    <source>
        <strain evidence="3 4">NB05-1H</strain>
        <strain evidence="2">NRRL_B-16521</strain>
    </source>
</reference>
<evidence type="ECO:0000313" key="2">
    <source>
        <dbReference type="EMBL" id="MDX2967032.1"/>
    </source>
</evidence>
<dbReference type="RefSeq" id="WP_010349942.1">
    <property type="nucleotide sequence ID" value="NZ_BCMK01000191.1"/>
</dbReference>
<name>A0AAP6BLM6_9ACTN</name>
<keyword evidence="4" id="KW-1185">Reference proteome</keyword>
<protein>
    <submittedName>
        <fullName evidence="2">Uncharacterized protein</fullName>
    </submittedName>
</protein>
<dbReference type="Proteomes" id="UP001272987">
    <property type="component" value="Unassembled WGS sequence"/>
</dbReference>
<dbReference type="GeneID" id="69810930"/>
<feature type="compositionally biased region" description="Low complexity" evidence="1">
    <location>
        <begin position="132"/>
        <end position="143"/>
    </location>
</feature>
<dbReference type="EMBL" id="JARAWP010000015">
    <property type="protein sequence ID" value="MDX3021333.1"/>
    <property type="molecule type" value="Genomic_DNA"/>
</dbReference>
<evidence type="ECO:0000313" key="5">
    <source>
        <dbReference type="Proteomes" id="UP001282288"/>
    </source>
</evidence>
<dbReference type="EMBL" id="JARAWC010000078">
    <property type="protein sequence ID" value="MDX2967032.1"/>
    <property type="molecule type" value="Genomic_DNA"/>
</dbReference>
<dbReference type="Proteomes" id="UP001282288">
    <property type="component" value="Unassembled WGS sequence"/>
</dbReference>
<gene>
    <name evidence="2" type="ORF">PV399_46170</name>
    <name evidence="3" type="ORF">PV666_26080</name>
</gene>
<dbReference type="AlphaFoldDB" id="A0AAP6BLM6"/>
<evidence type="ECO:0000313" key="4">
    <source>
        <dbReference type="Proteomes" id="UP001272987"/>
    </source>
</evidence>
<evidence type="ECO:0000256" key="1">
    <source>
        <dbReference type="SAM" id="MobiDB-lite"/>
    </source>
</evidence>
<organism evidence="2 5">
    <name type="scientific">Streptomyces acidiscabies</name>
    <dbReference type="NCBI Taxonomy" id="42234"/>
    <lineage>
        <taxon>Bacteria</taxon>
        <taxon>Bacillati</taxon>
        <taxon>Actinomycetota</taxon>
        <taxon>Actinomycetes</taxon>
        <taxon>Kitasatosporales</taxon>
        <taxon>Streptomycetaceae</taxon>
        <taxon>Streptomyces</taxon>
    </lineage>
</organism>
<comment type="caution">
    <text evidence="2">The sequence shown here is derived from an EMBL/GenBank/DDBJ whole genome shotgun (WGS) entry which is preliminary data.</text>
</comment>
<evidence type="ECO:0000313" key="3">
    <source>
        <dbReference type="EMBL" id="MDX3021333.1"/>
    </source>
</evidence>
<accession>A0AAP6BLM6</accession>
<feature type="compositionally biased region" description="Basic and acidic residues" evidence="1">
    <location>
        <begin position="120"/>
        <end position="131"/>
    </location>
</feature>
<sequence>MTTEEPAIATNDPLHAADQMITTAWGQPISTLEATAIHHPDKDPLLRSVLHIRQTLASAYRTVYTHQEHLHTLTGSDVITSRYDLDRITASATALRVASTEAETATRAIEHLIHSRELADQARRTRAERRQAAATRTQGADSPAVPPSAPARTPHR</sequence>
<proteinExistence type="predicted"/>